<organism evidence="8 9">
    <name type="scientific">Taenia crassiceps</name>
    <dbReference type="NCBI Taxonomy" id="6207"/>
    <lineage>
        <taxon>Eukaryota</taxon>
        <taxon>Metazoa</taxon>
        <taxon>Spiralia</taxon>
        <taxon>Lophotrochozoa</taxon>
        <taxon>Platyhelminthes</taxon>
        <taxon>Cestoda</taxon>
        <taxon>Eucestoda</taxon>
        <taxon>Cyclophyllidea</taxon>
        <taxon>Taeniidae</taxon>
        <taxon>Taenia</taxon>
    </lineage>
</organism>
<dbReference type="SMART" id="SM00220">
    <property type="entry name" value="S_TKc"/>
    <property type="match status" value="1"/>
</dbReference>
<keyword evidence="3" id="KW-0808">Transferase</keyword>
<sequence>MLCSRNSLGRLKEEELRAYAERVKLVPNVPESDIQIEKWGISGGGYGVVSFGTYRRKSVVKKDFRFMNTIVERIHNYREVCTLAACNHPNIVKFIGAGPNTRMADVHYVVIERAMDASLDELIYSGVGYSFWHVMLWALHLADGLDYLHSRAEPIIHRDLKPANMLLFDACTTLKISDFGSSKVFGAGKEELQSVNQGSLLYMAPEVEQRRKEEFYTCYSKAVDIYSMAVSIWELVTRRLDLDVNPHSTRIHSCPPFLQSLFDRGMAVEPSSRPSASQLVKLFDFIMRNVCTKDTSQLCIHLEETNTLSTPSANSSCTITEEDYEETSTTDKVLSFLPDFSGPSFLATIFFFLPFVSASSLSRLH</sequence>
<keyword evidence="2" id="KW-0723">Serine/threonine-protein kinase</keyword>
<evidence type="ECO:0000313" key="8">
    <source>
        <dbReference type="EMBL" id="KAL5107159.1"/>
    </source>
</evidence>
<dbReference type="PROSITE" id="PS50011">
    <property type="entry name" value="PROTEIN_KINASE_DOM"/>
    <property type="match status" value="1"/>
</dbReference>
<feature type="domain" description="Protein kinase" evidence="7">
    <location>
        <begin position="35"/>
        <end position="286"/>
    </location>
</feature>
<keyword evidence="5" id="KW-0418">Kinase</keyword>
<dbReference type="PROSITE" id="PS00108">
    <property type="entry name" value="PROTEIN_KINASE_ST"/>
    <property type="match status" value="1"/>
</dbReference>
<proteinExistence type="inferred from homology"/>
<comment type="caution">
    <text evidence="8">The sequence shown here is derived from an EMBL/GenBank/DDBJ whole genome shotgun (WGS) entry which is preliminary data.</text>
</comment>
<dbReference type="SUPFAM" id="SSF56112">
    <property type="entry name" value="Protein kinase-like (PK-like)"/>
    <property type="match status" value="1"/>
</dbReference>
<dbReference type="PANTHER" id="PTHR46716">
    <property type="entry name" value="MITOGEN-ACTIVATED PROTEIN KINASE KINASE KINASE 7"/>
    <property type="match status" value="1"/>
</dbReference>
<name>A0ABR4QBR8_9CEST</name>
<evidence type="ECO:0000256" key="6">
    <source>
        <dbReference type="ARBA" id="ARBA00022840"/>
    </source>
</evidence>
<dbReference type="InterPro" id="IPR011009">
    <property type="entry name" value="Kinase-like_dom_sf"/>
</dbReference>
<dbReference type="EMBL" id="JAKROA010000005">
    <property type="protein sequence ID" value="KAL5107159.1"/>
    <property type="molecule type" value="Genomic_DNA"/>
</dbReference>
<reference evidence="8 9" key="1">
    <citation type="journal article" date="2022" name="Front. Cell. Infect. Microbiol.">
        <title>The Genomes of Two Strains of Taenia crassiceps the Animal Model for the Study of Human Cysticercosis.</title>
        <authorList>
            <person name="Bobes R.J."/>
            <person name="Estrada K."/>
            <person name="Rios-Valencia D.G."/>
            <person name="Calderon-Gallegos A."/>
            <person name="de la Torre P."/>
            <person name="Carrero J.C."/>
            <person name="Sanchez-Flores A."/>
            <person name="Laclette J.P."/>
        </authorList>
    </citation>
    <scope>NUCLEOTIDE SEQUENCE [LARGE SCALE GENOMIC DNA]</scope>
    <source>
        <strain evidence="8">WFUcys</strain>
    </source>
</reference>
<evidence type="ECO:0000256" key="4">
    <source>
        <dbReference type="ARBA" id="ARBA00022741"/>
    </source>
</evidence>
<evidence type="ECO:0000259" key="7">
    <source>
        <dbReference type="PROSITE" id="PS50011"/>
    </source>
</evidence>
<accession>A0ABR4QBR8</accession>
<dbReference type="Pfam" id="PF00069">
    <property type="entry name" value="Pkinase"/>
    <property type="match status" value="1"/>
</dbReference>
<dbReference type="InterPro" id="IPR008271">
    <property type="entry name" value="Ser/Thr_kinase_AS"/>
</dbReference>
<dbReference type="PANTHER" id="PTHR46716:SF1">
    <property type="entry name" value="MITOGEN-ACTIVATED PROTEIN KINASE KINASE KINASE 7"/>
    <property type="match status" value="1"/>
</dbReference>
<comment type="similarity">
    <text evidence="1">Belongs to the protein kinase superfamily. STE Ser/Thr protein kinase family. MAP kinase kinase kinase subfamily.</text>
</comment>
<evidence type="ECO:0000256" key="2">
    <source>
        <dbReference type="ARBA" id="ARBA00022527"/>
    </source>
</evidence>
<keyword evidence="4" id="KW-0547">Nucleotide-binding</keyword>
<evidence type="ECO:0000256" key="5">
    <source>
        <dbReference type="ARBA" id="ARBA00022777"/>
    </source>
</evidence>
<dbReference type="Proteomes" id="UP001651158">
    <property type="component" value="Unassembled WGS sequence"/>
</dbReference>
<protein>
    <submittedName>
        <fullName evidence="8">Mitogen-activated protein kinase kinase kinase 7-like</fullName>
    </submittedName>
</protein>
<keyword evidence="6" id="KW-0067">ATP-binding</keyword>
<gene>
    <name evidence="8" type="ORF">TcWFU_009940</name>
</gene>
<evidence type="ECO:0000256" key="1">
    <source>
        <dbReference type="ARBA" id="ARBA00006529"/>
    </source>
</evidence>
<evidence type="ECO:0000256" key="3">
    <source>
        <dbReference type="ARBA" id="ARBA00022679"/>
    </source>
</evidence>
<dbReference type="Gene3D" id="1.10.510.10">
    <property type="entry name" value="Transferase(Phosphotransferase) domain 1"/>
    <property type="match status" value="1"/>
</dbReference>
<keyword evidence="9" id="KW-1185">Reference proteome</keyword>
<evidence type="ECO:0000313" key="9">
    <source>
        <dbReference type="Proteomes" id="UP001651158"/>
    </source>
</evidence>
<dbReference type="InterPro" id="IPR000719">
    <property type="entry name" value="Prot_kinase_dom"/>
</dbReference>